<evidence type="ECO:0000313" key="10">
    <source>
        <dbReference type="EMBL" id="AXJ01454.1"/>
    </source>
</evidence>
<proteinExistence type="inferred from homology"/>
<dbReference type="GO" id="GO:0032259">
    <property type="term" value="P:methylation"/>
    <property type="evidence" value="ECO:0007669"/>
    <property type="project" value="UniProtKB-KW"/>
</dbReference>
<evidence type="ECO:0000259" key="9">
    <source>
        <dbReference type="SMART" id="SM00359"/>
    </source>
</evidence>
<organism evidence="10 11">
    <name type="scientific">Cyclonatronum proteinivorum</name>
    <dbReference type="NCBI Taxonomy" id="1457365"/>
    <lineage>
        <taxon>Bacteria</taxon>
        <taxon>Pseudomonadati</taxon>
        <taxon>Balneolota</taxon>
        <taxon>Balneolia</taxon>
        <taxon>Balneolales</taxon>
        <taxon>Cyclonatronaceae</taxon>
        <taxon>Cyclonatronum</taxon>
    </lineage>
</organism>
<dbReference type="AlphaFoldDB" id="A0A345ULV2"/>
<sequence>MPKQTRDINLLILKFAAMSSSLPVLLLKPGRVKSMLRRHPWIFSGAIKTVTGKPQPGETVRVEAADGTSLGLAAWSPKSQIRAKVWSFDPADSIDETFFWQRVAQAVDFRESASFAPRESGSVSRLIHAESDGLPGIVADRYGEVIVMQCLSAGAERWKAVVARALLQETGAVAIYERSDTEVRKLEGLPKTKGWLLTAKGAGTAKPDTRLVITEDGIQYRIDIEAGHKTGFYLDQRESRRLVGLESAGREILNCFSYTGGFSLAAAKNGAKHITSIDVSAEALQLAQENAALNGFSADRFEWVQEDVFQTLRRFTQEGRSFDGIILDPPKFAHTASQAQRAARGYKDINRLAFGLLRPGGWLATFSCSGGVNAELFQKIVASAALDAGAEAAITGLYHQSADHPVRLSVPETAYLKGLHCRI</sequence>
<dbReference type="PANTHER" id="PTHR42873:SF1">
    <property type="entry name" value="S-ADENOSYLMETHIONINE-DEPENDENT METHYLTRANSFERASE DOMAIN-CONTAINING PROTEIN"/>
    <property type="match status" value="1"/>
</dbReference>
<dbReference type="InterPro" id="IPR036974">
    <property type="entry name" value="PUA_sf"/>
</dbReference>
<dbReference type="GO" id="GO:0003723">
    <property type="term" value="F:RNA binding"/>
    <property type="evidence" value="ECO:0007669"/>
    <property type="project" value="UniProtKB-KW"/>
</dbReference>
<comment type="subcellular location">
    <subcellularLocation>
        <location evidence="1">Cytoplasm</location>
    </subcellularLocation>
</comment>
<feature type="domain" description="PUA" evidence="9">
    <location>
        <begin position="23"/>
        <end position="108"/>
    </location>
</feature>
<evidence type="ECO:0000256" key="2">
    <source>
        <dbReference type="ARBA" id="ARBA00022490"/>
    </source>
</evidence>
<reference evidence="10 11" key="1">
    <citation type="submission" date="2018-03" db="EMBL/GenBank/DDBJ databases">
        <title>Phenotypic and genomic properties of Cyclonatronum proteinivorum gen. nov., sp. nov., a haloalkaliphilic bacteroidete from soda lakes possessing Na+-translocating rhodopsin.</title>
        <authorList>
            <person name="Toshchakov S.V."/>
            <person name="Korzhenkov A."/>
            <person name="Samarov N.I."/>
            <person name="Kublanov I.V."/>
            <person name="Muntyan M.S."/>
            <person name="Sorokin D.Y."/>
        </authorList>
    </citation>
    <scope>NUCLEOTIDE SEQUENCE [LARGE SCALE GENOMIC DNA]</scope>
    <source>
        <strain evidence="10 11">Omega</strain>
    </source>
</reference>
<keyword evidence="4 10" id="KW-0489">Methyltransferase</keyword>
<keyword evidence="6" id="KW-0949">S-adenosyl-L-methionine</keyword>
<evidence type="ECO:0000256" key="6">
    <source>
        <dbReference type="ARBA" id="ARBA00022691"/>
    </source>
</evidence>
<evidence type="ECO:0000256" key="8">
    <source>
        <dbReference type="ARBA" id="ARBA00038091"/>
    </source>
</evidence>
<evidence type="ECO:0000313" key="11">
    <source>
        <dbReference type="Proteomes" id="UP000254808"/>
    </source>
</evidence>
<keyword evidence="7" id="KW-0694">RNA-binding</keyword>
<keyword evidence="5 10" id="KW-0808">Transferase</keyword>
<keyword evidence="2" id="KW-0963">Cytoplasm</keyword>
<name>A0A345ULV2_9BACT</name>
<evidence type="ECO:0000256" key="4">
    <source>
        <dbReference type="ARBA" id="ARBA00022603"/>
    </source>
</evidence>
<dbReference type="CDD" id="cd11572">
    <property type="entry name" value="RlmI_M_like"/>
    <property type="match status" value="1"/>
</dbReference>
<dbReference type="EMBL" id="CP027806">
    <property type="protein sequence ID" value="AXJ01454.1"/>
    <property type="molecule type" value="Genomic_DNA"/>
</dbReference>
<dbReference type="InterPro" id="IPR041532">
    <property type="entry name" value="RlmI-like_PUA"/>
</dbReference>
<dbReference type="CDD" id="cd21153">
    <property type="entry name" value="PUA_RlmI"/>
    <property type="match status" value="1"/>
</dbReference>
<evidence type="ECO:0000256" key="5">
    <source>
        <dbReference type="ARBA" id="ARBA00022679"/>
    </source>
</evidence>
<accession>A0A345ULV2</accession>
<dbReference type="Gene3D" id="3.30.750.80">
    <property type="entry name" value="RNA methyltransferase domain (HRMD) like"/>
    <property type="match status" value="1"/>
</dbReference>
<dbReference type="SUPFAM" id="SSF53335">
    <property type="entry name" value="S-adenosyl-L-methionine-dependent methyltransferases"/>
    <property type="match status" value="1"/>
</dbReference>
<dbReference type="GO" id="GO:0008168">
    <property type="term" value="F:methyltransferase activity"/>
    <property type="evidence" value="ECO:0007669"/>
    <property type="project" value="UniProtKB-KW"/>
</dbReference>
<evidence type="ECO:0000256" key="7">
    <source>
        <dbReference type="ARBA" id="ARBA00022884"/>
    </source>
</evidence>
<dbReference type="SMART" id="SM00359">
    <property type="entry name" value="PUA"/>
    <property type="match status" value="1"/>
</dbReference>
<evidence type="ECO:0000256" key="3">
    <source>
        <dbReference type="ARBA" id="ARBA00022552"/>
    </source>
</evidence>
<comment type="similarity">
    <text evidence="8">Belongs to the methyltransferase superfamily. RlmI family.</text>
</comment>
<dbReference type="Pfam" id="PF10672">
    <property type="entry name" value="Methyltrans_SAM"/>
    <property type="match status" value="1"/>
</dbReference>
<dbReference type="PANTHER" id="PTHR42873">
    <property type="entry name" value="RIBOSOMAL RNA LARGE SUBUNIT METHYLTRANSFERASE"/>
    <property type="match status" value="1"/>
</dbReference>
<dbReference type="Gene3D" id="3.40.50.150">
    <property type="entry name" value="Vaccinia Virus protein VP39"/>
    <property type="match status" value="1"/>
</dbReference>
<dbReference type="Gene3D" id="2.30.130.10">
    <property type="entry name" value="PUA domain"/>
    <property type="match status" value="1"/>
</dbReference>
<dbReference type="PROSITE" id="PS50890">
    <property type="entry name" value="PUA"/>
    <property type="match status" value="1"/>
</dbReference>
<keyword evidence="11" id="KW-1185">Reference proteome</keyword>
<dbReference type="InterPro" id="IPR029063">
    <property type="entry name" value="SAM-dependent_MTases_sf"/>
</dbReference>
<protein>
    <submittedName>
        <fullName evidence="10">23S rRNA (Cytosine1962-C5)-methyltransferase</fullName>
    </submittedName>
</protein>
<dbReference type="InterPro" id="IPR015947">
    <property type="entry name" value="PUA-like_sf"/>
</dbReference>
<dbReference type="InterPro" id="IPR002478">
    <property type="entry name" value="PUA"/>
</dbReference>
<dbReference type="CDD" id="cd02440">
    <property type="entry name" value="AdoMet_MTases"/>
    <property type="match status" value="1"/>
</dbReference>
<dbReference type="SUPFAM" id="SSF88697">
    <property type="entry name" value="PUA domain-like"/>
    <property type="match status" value="1"/>
</dbReference>
<gene>
    <name evidence="10" type="ORF">CYPRO_2206</name>
</gene>
<dbReference type="Proteomes" id="UP000254808">
    <property type="component" value="Chromosome"/>
</dbReference>
<dbReference type="GO" id="GO:0005737">
    <property type="term" value="C:cytoplasm"/>
    <property type="evidence" value="ECO:0007669"/>
    <property type="project" value="UniProtKB-SubCell"/>
</dbReference>
<dbReference type="KEGG" id="cprv:CYPRO_2206"/>
<keyword evidence="3" id="KW-0698">rRNA processing</keyword>
<dbReference type="InterPro" id="IPR019614">
    <property type="entry name" value="SAM-dep_methyl-trfase"/>
</dbReference>
<dbReference type="GO" id="GO:0006364">
    <property type="term" value="P:rRNA processing"/>
    <property type="evidence" value="ECO:0007669"/>
    <property type="project" value="UniProtKB-KW"/>
</dbReference>
<dbReference type="Pfam" id="PF17785">
    <property type="entry name" value="PUA_3"/>
    <property type="match status" value="1"/>
</dbReference>
<evidence type="ECO:0000256" key="1">
    <source>
        <dbReference type="ARBA" id="ARBA00004496"/>
    </source>
</evidence>